<evidence type="ECO:0000259" key="2">
    <source>
        <dbReference type="Pfam" id="PF01979"/>
    </source>
</evidence>
<gene>
    <name evidence="3" type="ORF">ABFY20_18935</name>
</gene>
<dbReference type="SUPFAM" id="SSF51556">
    <property type="entry name" value="Metallo-dependent hydrolases"/>
    <property type="match status" value="1"/>
</dbReference>
<dbReference type="NCBIfam" id="NF006056">
    <property type="entry name" value="PRK08204.1"/>
    <property type="match status" value="1"/>
</dbReference>
<sequence>MPATPEVSSHGSRILIRGAAVATVDPTLGDLERADILIEGDRIVAIEALSRETGESILNSAGTDAGGTADVIDATEMIAMPGMVDTHRHTWQAQLRGILADGTIPDYLRGMRLQMAIRYRPEDMYVGNYAGALDAINSGVTSVVDYCHNILDPECAHGAVTGLLDAGVRGLYGHGMTPVTSNTWSESAGGREGVADPAAFEPRARLAREIREQYFRDETQPLRFGIAPQELPIAPVADVAAEFALARELGARMTMHANQLAVRQLFQDVKVLAAHGLLGPDLLLVHCSFNTPEEWELLRGTGTTVSICAETEMQMGMGFPAIREATEYTPGPGLGIDCVSGDSGDLLSHARLVLQATRWRDDSAGYEKLVAPQEMRWTTKDALRWVTQNGAVAAGIGDEVGSLTPGKRADVVLLDMSGISQAGWNRRDPTGMAIAQANSGNVDTVLIDGRVVKRHGRLVHVDVDAALARTRASHDYLYEQMDRHGGFIPQPPIDIPLYRERA</sequence>
<evidence type="ECO:0000256" key="1">
    <source>
        <dbReference type="ARBA" id="ARBA00022801"/>
    </source>
</evidence>
<protein>
    <submittedName>
        <fullName evidence="3">Amidohydrolase family protein</fullName>
    </submittedName>
</protein>
<dbReference type="Pfam" id="PF01979">
    <property type="entry name" value="Amidohydro_1"/>
    <property type="match status" value="1"/>
</dbReference>
<feature type="domain" description="Amidohydrolase-related" evidence="2">
    <location>
        <begin position="78"/>
        <end position="452"/>
    </location>
</feature>
<dbReference type="InterPro" id="IPR050287">
    <property type="entry name" value="MTA/SAH_deaminase"/>
</dbReference>
<dbReference type="Gene3D" id="3.20.20.140">
    <property type="entry name" value="Metal-dependent hydrolases"/>
    <property type="match status" value="1"/>
</dbReference>
<dbReference type="PANTHER" id="PTHR43794">
    <property type="entry name" value="AMINOHYDROLASE SSNA-RELATED"/>
    <property type="match status" value="1"/>
</dbReference>
<dbReference type="InterPro" id="IPR006680">
    <property type="entry name" value="Amidohydro-rel"/>
</dbReference>
<accession>A0AB39BG92</accession>
<name>A0AB39BG92_9MICO</name>
<dbReference type="GO" id="GO:0016810">
    <property type="term" value="F:hydrolase activity, acting on carbon-nitrogen (but not peptide) bonds"/>
    <property type="evidence" value="ECO:0007669"/>
    <property type="project" value="InterPro"/>
</dbReference>
<dbReference type="EMBL" id="CP162511">
    <property type="protein sequence ID" value="XDI05369.1"/>
    <property type="molecule type" value="Genomic_DNA"/>
</dbReference>
<evidence type="ECO:0000313" key="3">
    <source>
        <dbReference type="EMBL" id="XDI05369.1"/>
    </source>
</evidence>
<dbReference type="InterPro" id="IPR032466">
    <property type="entry name" value="Metal_Hydrolase"/>
</dbReference>
<dbReference type="PANTHER" id="PTHR43794:SF11">
    <property type="entry name" value="AMIDOHYDROLASE-RELATED DOMAIN-CONTAINING PROTEIN"/>
    <property type="match status" value="1"/>
</dbReference>
<keyword evidence="1" id="KW-0378">Hydrolase</keyword>
<dbReference type="Gene3D" id="2.30.40.10">
    <property type="entry name" value="Urease, subunit C, domain 1"/>
    <property type="match status" value="1"/>
</dbReference>
<reference evidence="3" key="1">
    <citation type="submission" date="2024-05" db="EMBL/GenBank/DDBJ databases">
        <title>Herbiconiux sp. A18JL235.</title>
        <authorList>
            <person name="Zhang G."/>
        </authorList>
    </citation>
    <scope>NUCLEOTIDE SEQUENCE</scope>
    <source>
        <strain evidence="3">A18JL235</strain>
    </source>
</reference>
<organism evidence="3">
    <name type="scientific">Herbiconiux sp. A18JL235</name>
    <dbReference type="NCBI Taxonomy" id="3152363"/>
    <lineage>
        <taxon>Bacteria</taxon>
        <taxon>Bacillati</taxon>
        <taxon>Actinomycetota</taxon>
        <taxon>Actinomycetes</taxon>
        <taxon>Micrococcales</taxon>
        <taxon>Microbacteriaceae</taxon>
        <taxon>Herbiconiux</taxon>
    </lineage>
</organism>
<dbReference type="RefSeq" id="WP_368497757.1">
    <property type="nucleotide sequence ID" value="NZ_CP162511.1"/>
</dbReference>
<dbReference type="InterPro" id="IPR011059">
    <property type="entry name" value="Metal-dep_hydrolase_composite"/>
</dbReference>
<dbReference type="AlphaFoldDB" id="A0AB39BG92"/>
<proteinExistence type="predicted"/>
<dbReference type="SUPFAM" id="SSF51338">
    <property type="entry name" value="Composite domain of metallo-dependent hydrolases"/>
    <property type="match status" value="1"/>
</dbReference>